<feature type="region of interest" description="Disordered" evidence="10">
    <location>
        <begin position="1"/>
        <end position="33"/>
    </location>
</feature>
<feature type="region of interest" description="Disordered" evidence="10">
    <location>
        <begin position="592"/>
        <end position="627"/>
    </location>
</feature>
<dbReference type="GO" id="GO:0031047">
    <property type="term" value="P:regulatory ncRNA-mediated gene silencing"/>
    <property type="evidence" value="ECO:0007669"/>
    <property type="project" value="UniProtKB-KW"/>
</dbReference>
<keyword evidence="7" id="KW-0539">Nucleus</keyword>
<feature type="compositionally biased region" description="Polar residues" evidence="10">
    <location>
        <begin position="176"/>
        <end position="193"/>
    </location>
</feature>
<feature type="compositionally biased region" description="Basic and acidic residues" evidence="10">
    <location>
        <begin position="804"/>
        <end position="823"/>
    </location>
</feature>
<reference evidence="12" key="1">
    <citation type="submission" date="2022-06" db="EMBL/GenBank/DDBJ databases">
        <authorList>
            <person name="Andreotti S."/>
            <person name="Wyler E."/>
        </authorList>
    </citation>
    <scope>NUCLEOTIDE SEQUENCE</scope>
</reference>
<feature type="compositionally biased region" description="Basic residues" evidence="10">
    <location>
        <begin position="232"/>
        <end position="244"/>
    </location>
</feature>
<protein>
    <recommendedName>
        <fullName evidence="9">SPOC domain-containing protein 1</fullName>
    </recommendedName>
</protein>
<organism evidence="12 13">
    <name type="scientific">Phodopus roborovskii</name>
    <name type="common">Roborovski's desert hamster</name>
    <name type="synonym">Cricetulus roborovskii</name>
    <dbReference type="NCBI Taxonomy" id="109678"/>
    <lineage>
        <taxon>Eukaryota</taxon>
        <taxon>Metazoa</taxon>
        <taxon>Chordata</taxon>
        <taxon>Craniata</taxon>
        <taxon>Vertebrata</taxon>
        <taxon>Euteleostomi</taxon>
        <taxon>Mammalia</taxon>
        <taxon>Eutheria</taxon>
        <taxon>Euarchontoglires</taxon>
        <taxon>Glires</taxon>
        <taxon>Rodentia</taxon>
        <taxon>Myomorpha</taxon>
        <taxon>Muroidea</taxon>
        <taxon>Cricetidae</taxon>
        <taxon>Cricetinae</taxon>
        <taxon>Phodopus</taxon>
    </lineage>
</organism>
<dbReference type="GO" id="GO:0007283">
    <property type="term" value="P:spermatogenesis"/>
    <property type="evidence" value="ECO:0007669"/>
    <property type="project" value="UniProtKB-KW"/>
</dbReference>
<dbReference type="PANTHER" id="PTHR11477:SF18">
    <property type="entry name" value="SPOC DOMAIN-CONTAINING PROTEIN 1"/>
    <property type="match status" value="1"/>
</dbReference>
<dbReference type="GO" id="GO:0005634">
    <property type="term" value="C:nucleus"/>
    <property type="evidence" value="ECO:0007669"/>
    <property type="project" value="UniProtKB-SubCell"/>
</dbReference>
<feature type="domain" description="TFIIS central" evidence="11">
    <location>
        <begin position="356"/>
        <end position="476"/>
    </location>
</feature>
<accession>A0AAU9ZEB8</accession>
<dbReference type="Proteomes" id="UP001152836">
    <property type="component" value="Unassembled WGS sequence"/>
</dbReference>
<feature type="region of interest" description="Disordered" evidence="10">
    <location>
        <begin position="307"/>
        <end position="350"/>
    </location>
</feature>
<keyword evidence="5" id="KW-0744">Spermatogenesis</keyword>
<dbReference type="FunFam" id="1.10.472.30:FF:000004">
    <property type="entry name" value="SPOC domain containing 1"/>
    <property type="match status" value="1"/>
</dbReference>
<dbReference type="InterPro" id="IPR036575">
    <property type="entry name" value="TFIIS_cen_dom_sf"/>
</dbReference>
<evidence type="ECO:0000256" key="3">
    <source>
        <dbReference type="ARBA" id="ARBA00022454"/>
    </source>
</evidence>
<dbReference type="Pfam" id="PF07500">
    <property type="entry name" value="TFIIS_M"/>
    <property type="match status" value="1"/>
</dbReference>
<dbReference type="Pfam" id="PF07744">
    <property type="entry name" value="SPOC"/>
    <property type="match status" value="1"/>
</dbReference>
<evidence type="ECO:0000256" key="10">
    <source>
        <dbReference type="SAM" id="MobiDB-lite"/>
    </source>
</evidence>
<dbReference type="PROSITE" id="PS51321">
    <property type="entry name" value="TFIIS_CENTRAL"/>
    <property type="match status" value="1"/>
</dbReference>
<sequence length="974" mass="107131">MEGASSPGSGQGTMVEGVCSPDDGTVPTLTKEGLSGKVLSVFPARHPQRVRKKSKKCGICPQDEEEAGFFLRLRQSLDGDCWPTEGSPKSASPESSAGPQSLISSKDTGPGDPGGSWADWAPETEFERMLFSKNVAQPGSLDHLFGLSGLFGDESLNLATQDPLQSAALYPGVLTEGSTEQQETQPLFGSSGTPPDPEVPEVKAQPVSRVGLEQGLAAPAEPLGGLSGTSLGRRRSKEVKKRWRWTGPVPCAPQQRTDNSSQDHPEEVFQRGCPGVVCSGPVLQLLGAFSNSQPGGQLETLEDLMKTSSARRQRRPMTSPSASRQCDLMETENEEPLQQRTEGPGEQDTMSLDVGVRSTVVRTMQEVLWTRVQELPDLLLREEEVASIAEDIEAALFHLTQDTNTRYKTKYRSLLFNLKDPRNSDLFLKVAHCDVSPQDLVQMSSIQLAPKELSRWRDQEERRGLDTIEQQQKELYRLPTSKLTHKGEVEIPRDSDQMLTLEDLMEPMVPREYSPQALTSPLEDTTDQHQHHFWDSNCHTCKGGKEGRKGVRSRGLEPRVAISHNMDWKSSTKLPGFSRAIVNEEENVIQKAPSPAPIYSPEMLKTGETPSKEPQDRLQMPAGSKNVPPSPLPWEGSLDMFSIKQFRAKAQLISGDRCQLAQALPEVIRSAGCLPPNDLWDLLDSLCPARAKDICVVRLCPHGSRDIQNYRLLYSYLNNRQRHCLATVRSMKMVLLPLPAFQPLPARLRPLGGPGLETNHTSLLLAVLFPKDGLPDTAMSSPLWNKVPKTVSFNKKVERRCYQPEDRVSEATLRESPCHEEAPKQSLAKGSLTPSVCAWQSLPRGRGRQEHGWGRQFPEASYPQHPNSSGSLFPGIGHGQHLHRASCFHQDLLQHLKVLVTMSRQFQASLWPPGQEPLLPFSAESAVADPPGPVLDPSLGSIDGGGSECPLPERHDPLDPPEQECSTGGSGAHL</sequence>
<feature type="region of interest" description="Disordered" evidence="10">
    <location>
        <begin position="176"/>
        <end position="201"/>
    </location>
</feature>
<keyword evidence="4" id="KW-0221">Differentiation</keyword>
<proteinExistence type="predicted"/>
<dbReference type="Gene3D" id="1.10.472.30">
    <property type="entry name" value="Transcription elongation factor S-II, central domain"/>
    <property type="match status" value="1"/>
</dbReference>
<dbReference type="AlphaFoldDB" id="A0AAU9ZEB8"/>
<evidence type="ECO:0000313" key="13">
    <source>
        <dbReference type="Proteomes" id="UP001152836"/>
    </source>
</evidence>
<feature type="region of interest" description="Disordered" evidence="10">
    <location>
        <begin position="81"/>
        <end position="120"/>
    </location>
</feature>
<gene>
    <name evidence="12" type="primary">Spocd1</name>
    <name evidence="12" type="ORF">PHOROB_LOCUS8177</name>
</gene>
<comment type="subcellular location">
    <subcellularLocation>
        <location evidence="2">Chromosome</location>
    </subcellularLocation>
    <subcellularLocation>
        <location evidence="1">Nucleus</location>
    </subcellularLocation>
</comment>
<dbReference type="SMART" id="SM00510">
    <property type="entry name" value="TFS2M"/>
    <property type="match status" value="1"/>
</dbReference>
<evidence type="ECO:0000256" key="9">
    <source>
        <dbReference type="ARBA" id="ARBA00071086"/>
    </source>
</evidence>
<dbReference type="InterPro" id="IPR012921">
    <property type="entry name" value="SPOC_C"/>
</dbReference>
<comment type="caution">
    <text evidence="12">The sequence shown here is derived from an EMBL/GenBank/DDBJ whole genome shotgun (WGS) entry which is preliminary data.</text>
</comment>
<dbReference type="PANTHER" id="PTHR11477">
    <property type="entry name" value="TRANSCRIPTION FACTOR S-II ZINC FINGER DOMAIN-CONTAINING PROTEIN"/>
    <property type="match status" value="1"/>
</dbReference>
<keyword evidence="13" id="KW-1185">Reference proteome</keyword>
<evidence type="ECO:0000313" key="12">
    <source>
        <dbReference type="EMBL" id="CAH6790937.1"/>
    </source>
</evidence>
<dbReference type="EMBL" id="CALSGD010001432">
    <property type="protein sequence ID" value="CAH6790937.1"/>
    <property type="molecule type" value="Genomic_DNA"/>
</dbReference>
<dbReference type="GO" id="GO:0030154">
    <property type="term" value="P:cell differentiation"/>
    <property type="evidence" value="ECO:0007669"/>
    <property type="project" value="UniProtKB-KW"/>
</dbReference>
<name>A0AAU9ZEB8_PHORO</name>
<feature type="region of interest" description="Disordered" evidence="10">
    <location>
        <begin position="215"/>
        <end position="267"/>
    </location>
</feature>
<evidence type="ECO:0000259" key="11">
    <source>
        <dbReference type="PROSITE" id="PS51321"/>
    </source>
</evidence>
<comment type="function">
    <text evidence="8">Protein adapter that acts as an essential executor of PIWIL4-piRNA pathway directed transposon DNA methylation and silencing in the male embryonic germ cells. Recruited to young transposons, which are specifically marked with histone H3 trimethylated at both 'Lys-4' and 'Lys-9' (H3K4me3K9me3), via its association with SPIN1 chromatin reader, and associates with the de novo DNA methylation machinery and repressive chromatin remodeling complexes. Following this, PIWIL4 engages with nascent transposable element transcript to direct piRNA-directed DNA methylation. Not required for piRNA biosynthesis.</text>
</comment>
<dbReference type="GO" id="GO:0006351">
    <property type="term" value="P:DNA-templated transcription"/>
    <property type="evidence" value="ECO:0007669"/>
    <property type="project" value="InterPro"/>
</dbReference>
<feature type="compositionally biased region" description="Polar residues" evidence="10">
    <location>
        <begin position="87"/>
        <end position="107"/>
    </location>
</feature>
<keyword evidence="3" id="KW-0158">Chromosome</keyword>
<feature type="region of interest" description="Disordered" evidence="10">
    <location>
        <begin position="843"/>
        <end position="876"/>
    </location>
</feature>
<feature type="region of interest" description="Disordered" evidence="10">
    <location>
        <begin position="804"/>
        <end position="829"/>
    </location>
</feature>
<dbReference type="GO" id="GO:0005694">
    <property type="term" value="C:chromosome"/>
    <property type="evidence" value="ECO:0007669"/>
    <property type="project" value="UniProtKB-SubCell"/>
</dbReference>
<evidence type="ECO:0000256" key="1">
    <source>
        <dbReference type="ARBA" id="ARBA00004123"/>
    </source>
</evidence>
<evidence type="ECO:0000256" key="2">
    <source>
        <dbReference type="ARBA" id="ARBA00004286"/>
    </source>
</evidence>
<feature type="region of interest" description="Disordered" evidence="10">
    <location>
        <begin position="923"/>
        <end position="974"/>
    </location>
</feature>
<evidence type="ECO:0000256" key="8">
    <source>
        <dbReference type="ARBA" id="ARBA00059288"/>
    </source>
</evidence>
<evidence type="ECO:0000256" key="5">
    <source>
        <dbReference type="ARBA" id="ARBA00022871"/>
    </source>
</evidence>
<evidence type="ECO:0000256" key="6">
    <source>
        <dbReference type="ARBA" id="ARBA00023158"/>
    </source>
</evidence>
<evidence type="ECO:0000256" key="7">
    <source>
        <dbReference type="ARBA" id="ARBA00023242"/>
    </source>
</evidence>
<keyword evidence="6" id="KW-0943">RNA-mediated gene silencing</keyword>
<dbReference type="SUPFAM" id="SSF46942">
    <property type="entry name" value="Elongation factor TFIIS domain 2"/>
    <property type="match status" value="1"/>
</dbReference>
<dbReference type="InterPro" id="IPR003618">
    <property type="entry name" value="TFIIS_cen_dom"/>
</dbReference>
<evidence type="ECO:0000256" key="4">
    <source>
        <dbReference type="ARBA" id="ARBA00022782"/>
    </source>
</evidence>